<sequence>MDDRERLEAPSGMGDATRRVLCHVAGESQPNAATCFTKVLRYTSVRGLESRRWKENDGGSGKAFRSVPGD</sequence>
<keyword evidence="3" id="KW-1185">Reference proteome</keyword>
<dbReference type="AlphaFoldDB" id="A0A0D9ZPN0"/>
<evidence type="ECO:0000256" key="1">
    <source>
        <dbReference type="SAM" id="MobiDB-lite"/>
    </source>
</evidence>
<protein>
    <submittedName>
        <fullName evidence="2">Uncharacterized protein</fullName>
    </submittedName>
</protein>
<dbReference type="Proteomes" id="UP000026961">
    <property type="component" value="Chromosome 4"/>
</dbReference>
<evidence type="ECO:0000313" key="2">
    <source>
        <dbReference type="EnsemblPlants" id="OGLUM04G22620.1"/>
    </source>
</evidence>
<reference evidence="2" key="2">
    <citation type="submission" date="2018-05" db="EMBL/GenBank/DDBJ databases">
        <title>OgluRS3 (Oryza glumaepatula Reference Sequence Version 3).</title>
        <authorList>
            <person name="Zhang J."/>
            <person name="Kudrna D."/>
            <person name="Lee S."/>
            <person name="Talag J."/>
            <person name="Welchert J."/>
            <person name="Wing R.A."/>
        </authorList>
    </citation>
    <scope>NUCLEOTIDE SEQUENCE [LARGE SCALE GENOMIC DNA]</scope>
</reference>
<name>A0A0D9ZPN0_9ORYZ</name>
<proteinExistence type="predicted"/>
<evidence type="ECO:0000313" key="3">
    <source>
        <dbReference type="Proteomes" id="UP000026961"/>
    </source>
</evidence>
<accession>A0A0D9ZPN0</accession>
<dbReference type="Gramene" id="OGLUM04G22620.1">
    <property type="protein sequence ID" value="OGLUM04G22620.1"/>
    <property type="gene ID" value="OGLUM04G22620"/>
</dbReference>
<dbReference type="EnsemblPlants" id="OGLUM04G22620.1">
    <property type="protein sequence ID" value="OGLUM04G22620.1"/>
    <property type="gene ID" value="OGLUM04G22620"/>
</dbReference>
<organism evidence="2">
    <name type="scientific">Oryza glumipatula</name>
    <dbReference type="NCBI Taxonomy" id="40148"/>
    <lineage>
        <taxon>Eukaryota</taxon>
        <taxon>Viridiplantae</taxon>
        <taxon>Streptophyta</taxon>
        <taxon>Embryophyta</taxon>
        <taxon>Tracheophyta</taxon>
        <taxon>Spermatophyta</taxon>
        <taxon>Magnoliopsida</taxon>
        <taxon>Liliopsida</taxon>
        <taxon>Poales</taxon>
        <taxon>Poaceae</taxon>
        <taxon>BOP clade</taxon>
        <taxon>Oryzoideae</taxon>
        <taxon>Oryzeae</taxon>
        <taxon>Oryzinae</taxon>
        <taxon>Oryza</taxon>
    </lineage>
</organism>
<feature type="region of interest" description="Disordered" evidence="1">
    <location>
        <begin position="51"/>
        <end position="70"/>
    </location>
</feature>
<reference evidence="2" key="1">
    <citation type="submission" date="2015-04" db="UniProtKB">
        <authorList>
            <consortium name="EnsemblPlants"/>
        </authorList>
    </citation>
    <scope>IDENTIFICATION</scope>
</reference>
<dbReference type="HOGENOM" id="CLU_2761908_0_0_1"/>